<protein>
    <submittedName>
        <fullName evidence="2">Uncharacterized protein</fullName>
    </submittedName>
</protein>
<name>A0A2N5UUD6_9BASI</name>
<evidence type="ECO:0000313" key="2">
    <source>
        <dbReference type="EMBL" id="PLW41256.1"/>
    </source>
</evidence>
<dbReference type="Proteomes" id="UP000235388">
    <property type="component" value="Unassembled WGS sequence"/>
</dbReference>
<accession>A0A2N5UUD6</accession>
<comment type="caution">
    <text evidence="2">The sequence shown here is derived from an EMBL/GenBank/DDBJ whole genome shotgun (WGS) entry which is preliminary data.</text>
</comment>
<proteinExistence type="predicted"/>
<evidence type="ECO:0000313" key="1">
    <source>
        <dbReference type="EMBL" id="PLW17530.1"/>
    </source>
</evidence>
<dbReference type="EMBL" id="PGCJ01000171">
    <property type="protein sequence ID" value="PLW41256.1"/>
    <property type="molecule type" value="Genomic_DNA"/>
</dbReference>
<sequence length="100" mass="10853">MDRTELSACIPDGGLNQVIFLPMTHEPSLGVCHLVPESASVEDGFLQGVAPTDAILPGRPYKSASIWHMWKGIKAPSIFGIQIFNCKDDKQTVALCVRAD</sequence>
<reference evidence="2 3" key="1">
    <citation type="submission" date="2017-11" db="EMBL/GenBank/DDBJ databases">
        <title>De novo assembly and phasing of dikaryotic genomes from two isolates of Puccinia coronata f. sp. avenae, the causal agent of oat crown rust.</title>
        <authorList>
            <person name="Miller M.E."/>
            <person name="Zhang Y."/>
            <person name="Omidvar V."/>
            <person name="Sperschneider J."/>
            <person name="Schwessinger B."/>
            <person name="Raley C."/>
            <person name="Palmer J.M."/>
            <person name="Garnica D."/>
            <person name="Upadhyaya N."/>
            <person name="Rathjen J."/>
            <person name="Taylor J.M."/>
            <person name="Park R.F."/>
            <person name="Dodds P.N."/>
            <person name="Hirsch C.D."/>
            <person name="Kianian S.F."/>
            <person name="Figueroa M."/>
        </authorList>
    </citation>
    <scope>NUCLEOTIDE SEQUENCE [LARGE SCALE GENOMIC DNA]</scope>
    <source>
        <strain evidence="2">12NC29</strain>
    </source>
</reference>
<organism evidence="2 3">
    <name type="scientific">Puccinia coronata f. sp. avenae</name>
    <dbReference type="NCBI Taxonomy" id="200324"/>
    <lineage>
        <taxon>Eukaryota</taxon>
        <taxon>Fungi</taxon>
        <taxon>Dikarya</taxon>
        <taxon>Basidiomycota</taxon>
        <taxon>Pucciniomycotina</taxon>
        <taxon>Pucciniomycetes</taxon>
        <taxon>Pucciniales</taxon>
        <taxon>Pucciniaceae</taxon>
        <taxon>Puccinia</taxon>
    </lineage>
</organism>
<dbReference type="EMBL" id="PGCJ01000848">
    <property type="protein sequence ID" value="PLW17530.1"/>
    <property type="molecule type" value="Genomic_DNA"/>
</dbReference>
<evidence type="ECO:0000313" key="3">
    <source>
        <dbReference type="Proteomes" id="UP000235388"/>
    </source>
</evidence>
<keyword evidence="3" id="KW-1185">Reference proteome</keyword>
<gene>
    <name evidence="2" type="ORF">PCANC_06789</name>
    <name evidence="1" type="ORF">PCANC_07997</name>
</gene>
<dbReference type="AlphaFoldDB" id="A0A2N5UUD6"/>